<dbReference type="EMBL" id="JAIXMP010000052">
    <property type="protein sequence ID" value="KAI9245379.1"/>
    <property type="molecule type" value="Genomic_DNA"/>
</dbReference>
<evidence type="ECO:0000313" key="3">
    <source>
        <dbReference type="Proteomes" id="UP001209540"/>
    </source>
</evidence>
<evidence type="ECO:0000256" key="1">
    <source>
        <dbReference type="SAM" id="MobiDB-lite"/>
    </source>
</evidence>
<feature type="compositionally biased region" description="Low complexity" evidence="1">
    <location>
        <begin position="143"/>
        <end position="158"/>
    </location>
</feature>
<reference evidence="2" key="2">
    <citation type="submission" date="2023-02" db="EMBL/GenBank/DDBJ databases">
        <authorList>
            <consortium name="DOE Joint Genome Institute"/>
            <person name="Mondo S.J."/>
            <person name="Chang Y."/>
            <person name="Wang Y."/>
            <person name="Ahrendt S."/>
            <person name="Andreopoulos W."/>
            <person name="Barry K."/>
            <person name="Beard J."/>
            <person name="Benny G.L."/>
            <person name="Blankenship S."/>
            <person name="Bonito G."/>
            <person name="Cuomo C."/>
            <person name="Desiro A."/>
            <person name="Gervers K.A."/>
            <person name="Hundley H."/>
            <person name="Kuo A."/>
            <person name="LaButti K."/>
            <person name="Lang B.F."/>
            <person name="Lipzen A."/>
            <person name="O'Donnell K."/>
            <person name="Pangilinan J."/>
            <person name="Reynolds N."/>
            <person name="Sandor L."/>
            <person name="Smith M.W."/>
            <person name="Tsang A."/>
            <person name="Grigoriev I.V."/>
            <person name="Stajich J.E."/>
            <person name="Spatafora J.W."/>
        </authorList>
    </citation>
    <scope>NUCLEOTIDE SEQUENCE</scope>
    <source>
        <strain evidence="2">RSA 2281</strain>
    </source>
</reference>
<protein>
    <submittedName>
        <fullName evidence="2">Uncharacterized protein</fullName>
    </submittedName>
</protein>
<accession>A0AAD5JYC8</accession>
<proteinExistence type="predicted"/>
<gene>
    <name evidence="2" type="ORF">BDA99DRAFT_289272</name>
</gene>
<feature type="compositionally biased region" description="Low complexity" evidence="1">
    <location>
        <begin position="227"/>
        <end position="240"/>
    </location>
</feature>
<name>A0AAD5JYC8_9FUNG</name>
<keyword evidence="3" id="KW-1185">Reference proteome</keyword>
<feature type="compositionally biased region" description="Polar residues" evidence="1">
    <location>
        <begin position="7"/>
        <end position="35"/>
    </location>
</feature>
<comment type="caution">
    <text evidence="2">The sequence shown here is derived from an EMBL/GenBank/DDBJ whole genome shotgun (WGS) entry which is preliminary data.</text>
</comment>
<feature type="region of interest" description="Disordered" evidence="1">
    <location>
        <begin position="1"/>
        <end position="71"/>
    </location>
</feature>
<dbReference type="Proteomes" id="UP001209540">
    <property type="component" value="Unassembled WGS sequence"/>
</dbReference>
<reference evidence="2" key="1">
    <citation type="journal article" date="2022" name="IScience">
        <title>Evolution of zygomycete secretomes and the origins of terrestrial fungal ecologies.</title>
        <authorList>
            <person name="Chang Y."/>
            <person name="Wang Y."/>
            <person name="Mondo S."/>
            <person name="Ahrendt S."/>
            <person name="Andreopoulos W."/>
            <person name="Barry K."/>
            <person name="Beard J."/>
            <person name="Benny G.L."/>
            <person name="Blankenship S."/>
            <person name="Bonito G."/>
            <person name="Cuomo C."/>
            <person name="Desiro A."/>
            <person name="Gervers K.A."/>
            <person name="Hundley H."/>
            <person name="Kuo A."/>
            <person name="LaButti K."/>
            <person name="Lang B.F."/>
            <person name="Lipzen A."/>
            <person name="O'Donnell K."/>
            <person name="Pangilinan J."/>
            <person name="Reynolds N."/>
            <person name="Sandor L."/>
            <person name="Smith M.E."/>
            <person name="Tsang A."/>
            <person name="Grigoriev I.V."/>
            <person name="Stajich J.E."/>
            <person name="Spatafora J.W."/>
        </authorList>
    </citation>
    <scope>NUCLEOTIDE SEQUENCE</scope>
    <source>
        <strain evidence="2">RSA 2281</strain>
    </source>
</reference>
<sequence length="376" mass="41875">MLPRSFFSASSLKSPQTNNANNSGDEATTSPQRNLRQSRRGAERDNSNTREINTERNTSPILFPNESDAHADRYMSADSLDSSSGDEEDEGMSSNLQDLMLQLRQQQERQARYVEKTRRIGRRMQKTSLKIAQLTGMGLPHESLSPSNRSRSVSKSVAPPSPSHPIESDGEQPLRRPMLAKRSAGQPRQLTLPPAKIQRPNNSDEPTPLPMTRKTGPRASSTRPNESMATTRAATPSSSSRVPKTEQINLASQNVCDLYLNRNQDVKTTAFAKKPRSLLFNIAEKGSSMSDLLISTSLKGDMQFWNASTRSLITNVGPERLNNNGWIEELCWVTPTTLALCMGRSRNEHKIDYSDSVHLAHIKGVKAVIYIYLKLL</sequence>
<organism evidence="2 3">
    <name type="scientific">Phascolomyces articulosus</name>
    <dbReference type="NCBI Taxonomy" id="60185"/>
    <lineage>
        <taxon>Eukaryota</taxon>
        <taxon>Fungi</taxon>
        <taxon>Fungi incertae sedis</taxon>
        <taxon>Mucoromycota</taxon>
        <taxon>Mucoromycotina</taxon>
        <taxon>Mucoromycetes</taxon>
        <taxon>Mucorales</taxon>
        <taxon>Lichtheimiaceae</taxon>
        <taxon>Phascolomyces</taxon>
    </lineage>
</organism>
<feature type="region of interest" description="Disordered" evidence="1">
    <location>
        <begin position="131"/>
        <end position="244"/>
    </location>
</feature>
<evidence type="ECO:0000313" key="2">
    <source>
        <dbReference type="EMBL" id="KAI9245379.1"/>
    </source>
</evidence>
<feature type="compositionally biased region" description="Basic and acidic residues" evidence="1">
    <location>
        <begin position="40"/>
        <end position="54"/>
    </location>
</feature>
<dbReference type="AlphaFoldDB" id="A0AAD5JYC8"/>